<organism evidence="1">
    <name type="scientific">Faunusvirus sp</name>
    <dbReference type="NCBI Taxonomy" id="2487766"/>
    <lineage>
        <taxon>Viruses</taxon>
        <taxon>Varidnaviria</taxon>
        <taxon>Bamfordvirae</taxon>
        <taxon>Nucleocytoviricota</taxon>
        <taxon>Megaviricetes</taxon>
        <taxon>Imitervirales</taxon>
        <taxon>Mimiviridae</taxon>
    </lineage>
</organism>
<accession>A0A3G5A2A5</accession>
<dbReference type="InterPro" id="IPR036770">
    <property type="entry name" value="Ankyrin_rpt-contain_sf"/>
</dbReference>
<dbReference type="InterPro" id="IPR002110">
    <property type="entry name" value="Ankyrin_rpt"/>
</dbReference>
<reference evidence="1" key="1">
    <citation type="submission" date="2018-10" db="EMBL/GenBank/DDBJ databases">
        <title>Hidden diversity of soil giant viruses.</title>
        <authorList>
            <person name="Schulz F."/>
            <person name="Alteio L."/>
            <person name="Goudeau D."/>
            <person name="Ryan E.M."/>
            <person name="Malmstrom R.R."/>
            <person name="Blanchard J."/>
            <person name="Woyke T."/>
        </authorList>
    </citation>
    <scope>NUCLEOTIDE SEQUENCE</scope>
    <source>
        <strain evidence="1">FNV1</strain>
    </source>
</reference>
<evidence type="ECO:0000313" key="1">
    <source>
        <dbReference type="EMBL" id="AYV79619.1"/>
    </source>
</evidence>
<dbReference type="SMART" id="SM00248">
    <property type="entry name" value="ANK"/>
    <property type="match status" value="3"/>
</dbReference>
<dbReference type="PROSITE" id="PS50088">
    <property type="entry name" value="ANK_REPEAT"/>
    <property type="match status" value="1"/>
</dbReference>
<dbReference type="Pfam" id="PF12796">
    <property type="entry name" value="Ank_2"/>
    <property type="match status" value="1"/>
</dbReference>
<dbReference type="Gene3D" id="1.25.40.20">
    <property type="entry name" value="Ankyrin repeat-containing domain"/>
    <property type="match status" value="1"/>
</dbReference>
<proteinExistence type="predicted"/>
<name>A0A3G5A2A5_9VIRU</name>
<dbReference type="EMBL" id="MK072160">
    <property type="protein sequence ID" value="AYV79619.1"/>
    <property type="molecule type" value="Genomic_DNA"/>
</dbReference>
<protein>
    <submittedName>
        <fullName evidence="1">Uncharacterized protein</fullName>
    </submittedName>
</protein>
<dbReference type="SUPFAM" id="SSF48403">
    <property type="entry name" value="Ankyrin repeat"/>
    <property type="match status" value="1"/>
</dbReference>
<sequence length="215" mass="24665">MGNTNSHNKKIAYKHAEHFYELISAYSVIYPVDETACLNYIDKYSDFYDIKIGTCENSALLNAICLKMSNKIIFRLIDQKADVNTYNISNITPLTAAVLSSDYTVITRLVDAGANINNDNPVPLLCSLYHNQYSVATYLIDKGAHFNEYINIFDDKRYFPTNYEIFTNIKNYIRLLYKQSIHNIINDKSVNNAMARCFATTYVPQLVDVICEFII</sequence>
<gene>
    <name evidence="1" type="ORF">Faunusvirus29_8</name>
</gene>
<dbReference type="PROSITE" id="PS50297">
    <property type="entry name" value="ANK_REP_REGION"/>
    <property type="match status" value="1"/>
</dbReference>